<dbReference type="Gene3D" id="1.10.150.530">
    <property type="match status" value="1"/>
</dbReference>
<keyword evidence="10 14" id="KW-0479">Metal-binding</keyword>
<dbReference type="PANTHER" id="PTHR30544:SF5">
    <property type="entry name" value="RADICAL SAM CORE DOMAIN-CONTAINING PROTEIN"/>
    <property type="match status" value="1"/>
</dbReference>
<evidence type="ECO:0000256" key="6">
    <source>
        <dbReference type="ARBA" id="ARBA00022603"/>
    </source>
</evidence>
<name>A0A1N6G7H6_9GAMM</name>
<evidence type="ECO:0000259" key="15">
    <source>
        <dbReference type="PROSITE" id="PS51918"/>
    </source>
</evidence>
<dbReference type="SFLD" id="SFLDG01062">
    <property type="entry name" value="methyltransferase_(Class_A)"/>
    <property type="match status" value="1"/>
</dbReference>
<evidence type="ECO:0000256" key="12">
    <source>
        <dbReference type="ARBA" id="ARBA00023014"/>
    </source>
</evidence>
<keyword evidence="7 14" id="KW-0808">Transferase</keyword>
<evidence type="ECO:0000256" key="2">
    <source>
        <dbReference type="ARBA" id="ARBA00007544"/>
    </source>
</evidence>
<feature type="binding site" evidence="14">
    <location>
        <position position="121"/>
    </location>
    <ligand>
        <name>[4Fe-4S] cluster</name>
        <dbReference type="ChEBI" id="CHEBI:49883"/>
        <note>4Fe-4S-S-AdoMet</note>
    </ligand>
</feature>
<dbReference type="GO" id="GO:0070040">
    <property type="term" value="F:rRNA (adenine(2503)-C2-)-methyltransferase activity"/>
    <property type="evidence" value="ECO:0007669"/>
    <property type="project" value="UniProtKB-UniRule"/>
</dbReference>
<evidence type="ECO:0000256" key="5">
    <source>
        <dbReference type="ARBA" id="ARBA00022552"/>
    </source>
</evidence>
<keyword evidence="17" id="KW-1185">Reference proteome</keyword>
<evidence type="ECO:0000256" key="3">
    <source>
        <dbReference type="ARBA" id="ARBA00022485"/>
    </source>
</evidence>
<feature type="active site" description="Proton acceptor" evidence="14">
    <location>
        <position position="97"/>
    </location>
</feature>
<feature type="binding site" evidence="14">
    <location>
        <begin position="170"/>
        <end position="171"/>
    </location>
    <ligand>
        <name>S-adenosyl-L-methionine</name>
        <dbReference type="ChEBI" id="CHEBI:59789"/>
    </ligand>
</feature>
<dbReference type="SUPFAM" id="SSF102114">
    <property type="entry name" value="Radical SAM enzymes"/>
    <property type="match status" value="1"/>
</dbReference>
<dbReference type="HAMAP" id="MF_01849">
    <property type="entry name" value="RNA_methyltr_RlmN"/>
    <property type="match status" value="1"/>
</dbReference>
<dbReference type="GO" id="GO:0002935">
    <property type="term" value="F:tRNA (adenine(37)-C2)-methyltransferase activity"/>
    <property type="evidence" value="ECO:0007669"/>
    <property type="project" value="UniProtKB-UniRule"/>
</dbReference>
<evidence type="ECO:0000256" key="10">
    <source>
        <dbReference type="ARBA" id="ARBA00022723"/>
    </source>
</evidence>
<dbReference type="InterPro" id="IPR040072">
    <property type="entry name" value="Methyltransferase_A"/>
</dbReference>
<evidence type="ECO:0000256" key="14">
    <source>
        <dbReference type="HAMAP-Rule" id="MF_01849"/>
    </source>
</evidence>
<keyword evidence="8 14" id="KW-0949">S-adenosyl-L-methionine</keyword>
<evidence type="ECO:0000313" key="16">
    <source>
        <dbReference type="EMBL" id="SIO03496.1"/>
    </source>
</evidence>
<accession>A0A1N6G7H6</accession>
<keyword evidence="4 14" id="KW-0963">Cytoplasm</keyword>
<dbReference type="GO" id="GO:0000049">
    <property type="term" value="F:tRNA binding"/>
    <property type="evidence" value="ECO:0007669"/>
    <property type="project" value="UniProtKB-UniRule"/>
</dbReference>
<keyword evidence="9 14" id="KW-0819">tRNA processing</keyword>
<keyword evidence="13 14" id="KW-1015">Disulfide bond</keyword>
<dbReference type="GO" id="GO:0005737">
    <property type="term" value="C:cytoplasm"/>
    <property type="evidence" value="ECO:0007669"/>
    <property type="project" value="UniProtKB-SubCell"/>
</dbReference>
<dbReference type="Pfam" id="PF04055">
    <property type="entry name" value="Radical_SAM"/>
    <property type="match status" value="1"/>
</dbReference>
<dbReference type="InterPro" id="IPR048641">
    <property type="entry name" value="RlmN_N"/>
</dbReference>
<dbReference type="SFLD" id="SFLDS00029">
    <property type="entry name" value="Radical_SAM"/>
    <property type="match status" value="1"/>
</dbReference>
<dbReference type="PIRSF" id="PIRSF006004">
    <property type="entry name" value="CHP00048"/>
    <property type="match status" value="1"/>
</dbReference>
<dbReference type="InterPro" id="IPR004383">
    <property type="entry name" value="rRNA_lsu_MTrfase_RlmN/Cfr"/>
</dbReference>
<keyword evidence="6 14" id="KW-0489">Methyltransferase</keyword>
<comment type="function">
    <text evidence="14">Specifically methylates position 2 of adenine 2503 in 23S rRNA and position 2 of adenine 37 in tRNAs. m2A2503 modification seems to play a crucial role in the proofreading step occurring at the peptidyl transferase center and thus would serve to optimize ribosomal fidelity.</text>
</comment>
<feature type="binding site" evidence="14">
    <location>
        <begin position="224"/>
        <end position="226"/>
    </location>
    <ligand>
        <name>S-adenosyl-L-methionine</name>
        <dbReference type="ChEBI" id="CHEBI:59789"/>
    </ligand>
</feature>
<dbReference type="AlphaFoldDB" id="A0A1N6G7H6"/>
<comment type="miscellaneous">
    <text evidence="14">Reaction proceeds by a ping-pong mechanism involving intermediate methylation of a conserved cysteine residue.</text>
</comment>
<dbReference type="SFLD" id="SFLDF00275">
    <property type="entry name" value="adenosine_C2_methyltransferase"/>
    <property type="match status" value="1"/>
</dbReference>
<dbReference type="InterPro" id="IPR058240">
    <property type="entry name" value="rSAM_sf"/>
</dbReference>
<evidence type="ECO:0000256" key="1">
    <source>
        <dbReference type="ARBA" id="ARBA00004496"/>
    </source>
</evidence>
<feature type="binding site" evidence="14">
    <location>
        <position position="302"/>
    </location>
    <ligand>
        <name>S-adenosyl-L-methionine</name>
        <dbReference type="ChEBI" id="CHEBI:59789"/>
    </ligand>
</feature>
<dbReference type="Proteomes" id="UP000198461">
    <property type="component" value="Unassembled WGS sequence"/>
</dbReference>
<keyword evidence="11 14" id="KW-0408">Iron</keyword>
<comment type="caution">
    <text evidence="14">Lacks conserved residue(s) required for the propagation of feature annotation.</text>
</comment>
<evidence type="ECO:0000313" key="17">
    <source>
        <dbReference type="Proteomes" id="UP000198461"/>
    </source>
</evidence>
<comment type="similarity">
    <text evidence="2 14">Belongs to the radical SAM superfamily. RlmN family.</text>
</comment>
<dbReference type="InterPro" id="IPR007197">
    <property type="entry name" value="rSAM"/>
</dbReference>
<proteinExistence type="inferred from homology"/>
<dbReference type="InterPro" id="IPR013785">
    <property type="entry name" value="Aldolase_TIM"/>
</dbReference>
<feature type="binding site" evidence="14">
    <location>
        <position position="117"/>
    </location>
    <ligand>
        <name>[4Fe-4S] cluster</name>
        <dbReference type="ChEBI" id="CHEBI:49883"/>
        <note>4Fe-4S-S-AdoMet</note>
    </ligand>
</feature>
<keyword evidence="5 14" id="KW-0698">rRNA processing</keyword>
<evidence type="ECO:0000256" key="4">
    <source>
        <dbReference type="ARBA" id="ARBA00022490"/>
    </source>
</evidence>
<dbReference type="Gene3D" id="3.20.20.70">
    <property type="entry name" value="Aldolase class I"/>
    <property type="match status" value="1"/>
</dbReference>
<dbReference type="EMBL" id="FSRE01000003">
    <property type="protein sequence ID" value="SIO03496.1"/>
    <property type="molecule type" value="Genomic_DNA"/>
</dbReference>
<dbReference type="FunFam" id="1.10.150.530:FF:000003">
    <property type="entry name" value="Dual-specificity RNA methyltransferase RlmN"/>
    <property type="match status" value="1"/>
</dbReference>
<keyword evidence="3 14" id="KW-0004">4Fe-4S</keyword>
<dbReference type="CDD" id="cd01335">
    <property type="entry name" value="Radical_SAM"/>
    <property type="match status" value="1"/>
</dbReference>
<dbReference type="PROSITE" id="PS51918">
    <property type="entry name" value="RADICAL_SAM"/>
    <property type="match status" value="1"/>
</dbReference>
<dbReference type="GO" id="GO:0030488">
    <property type="term" value="P:tRNA methylation"/>
    <property type="evidence" value="ECO:0007669"/>
    <property type="project" value="UniProtKB-UniRule"/>
</dbReference>
<dbReference type="FunFam" id="3.20.20.70:FF:000008">
    <property type="entry name" value="Dual-specificity RNA methyltransferase RlmN"/>
    <property type="match status" value="1"/>
</dbReference>
<dbReference type="PANTHER" id="PTHR30544">
    <property type="entry name" value="23S RRNA METHYLTRANSFERASE"/>
    <property type="match status" value="1"/>
</dbReference>
<evidence type="ECO:0000256" key="9">
    <source>
        <dbReference type="ARBA" id="ARBA00022694"/>
    </source>
</evidence>
<dbReference type="STRING" id="364032.SAMN05443662_1225"/>
<reference evidence="16 17" key="1">
    <citation type="submission" date="2016-11" db="EMBL/GenBank/DDBJ databases">
        <authorList>
            <person name="Jaros S."/>
            <person name="Januszkiewicz K."/>
            <person name="Wedrychowicz H."/>
        </authorList>
    </citation>
    <scope>NUCLEOTIDE SEQUENCE [LARGE SCALE GENOMIC DNA]</scope>
    <source>
        <strain evidence="16 17">DSM 17737</strain>
    </source>
</reference>
<evidence type="ECO:0000256" key="8">
    <source>
        <dbReference type="ARBA" id="ARBA00022691"/>
    </source>
</evidence>
<dbReference type="InterPro" id="IPR027492">
    <property type="entry name" value="RNA_MTrfase_RlmN"/>
</dbReference>
<feature type="binding site" evidence="14">
    <location>
        <position position="124"/>
    </location>
    <ligand>
        <name>[4Fe-4S] cluster</name>
        <dbReference type="ChEBI" id="CHEBI:49883"/>
        <note>4Fe-4S-S-AdoMet</note>
    </ligand>
</feature>
<keyword evidence="12 14" id="KW-0411">Iron-sulfur</keyword>
<dbReference type="GO" id="GO:0046872">
    <property type="term" value="F:metal ion binding"/>
    <property type="evidence" value="ECO:0007669"/>
    <property type="project" value="UniProtKB-KW"/>
</dbReference>
<dbReference type="GO" id="GO:0051539">
    <property type="term" value="F:4 iron, 4 sulfur cluster binding"/>
    <property type="evidence" value="ECO:0007669"/>
    <property type="project" value="UniProtKB-UniRule"/>
</dbReference>
<evidence type="ECO:0000256" key="11">
    <source>
        <dbReference type="ARBA" id="ARBA00023004"/>
    </source>
</evidence>
<evidence type="ECO:0000256" key="13">
    <source>
        <dbReference type="ARBA" id="ARBA00023157"/>
    </source>
</evidence>
<sequence>MNTEMADKIDLLGMDRSALEGFFAELGEKPFRAVQVMKWIHQRGVSDFDAMTDLSKALREKLKQVAQIRTPRIVTEQKSADGTIKWLLEVDQHNFVETVYIPEKDRGTLCISSQVGCALDCSFCATGKQGFNRNLENWEIISQMWVATKALDADPKRNRKITNVVFMGMGEPLLNVTHVFPVANILMDDNAYGLSKRRVTISTAGVVPAIDKMSAELDACLAVSLHAPNNLLRDELVPINQKYPLEELLPALHRYVAASSHKKHIVIEYVMIDGVNDRLEHAQQLLEILKGLPCKVNLIPFNPFPGSSYRRSSNNQIHRFQRVLLEAGQNCTIRKTRGDDIDAACGQLAGKVKDRTGRQKKYQEISLDTLKV</sequence>
<comment type="subcellular location">
    <subcellularLocation>
        <location evidence="1 14">Cytoplasm</location>
    </subcellularLocation>
</comment>
<feature type="binding site" evidence="14">
    <location>
        <position position="202"/>
    </location>
    <ligand>
        <name>S-adenosyl-L-methionine</name>
        <dbReference type="ChEBI" id="CHEBI:59789"/>
    </ligand>
</feature>
<comment type="cofactor">
    <cofactor evidence="14">
        <name>[4Fe-4S] cluster</name>
        <dbReference type="ChEBI" id="CHEBI:49883"/>
    </cofactor>
    <text evidence="14">Binds 1 [4Fe-4S] cluster. The cluster is coordinated with 3 cysteines and an exchangeable S-adenosyl-L-methionine.</text>
</comment>
<feature type="domain" description="Radical SAM core" evidence="15">
    <location>
        <begin position="103"/>
        <end position="340"/>
    </location>
</feature>
<gene>
    <name evidence="14" type="primary">rlmN</name>
    <name evidence="16" type="ORF">SAMN05443662_1225</name>
</gene>
<dbReference type="Pfam" id="PF21016">
    <property type="entry name" value="RlmN_N"/>
    <property type="match status" value="1"/>
</dbReference>
<protein>
    <recommendedName>
        <fullName evidence="14">Dual-specificity RNA methyltransferase RlmN</fullName>
        <ecNumber evidence="14">2.1.1.192</ecNumber>
    </recommendedName>
    <alternativeName>
        <fullName evidence="14">23S rRNA (adenine(2503)-C(2))-methyltransferase</fullName>
    </alternativeName>
    <alternativeName>
        <fullName evidence="14">23S rRNA m2A2503 methyltransferase</fullName>
    </alternativeName>
    <alternativeName>
        <fullName evidence="14">Ribosomal RNA large subunit methyltransferase N</fullName>
    </alternativeName>
    <alternativeName>
        <fullName evidence="14">tRNA (adenine(37)-C(2))-methyltransferase</fullName>
    </alternativeName>
    <alternativeName>
        <fullName evidence="14">tRNA m2A37 methyltransferase</fullName>
    </alternativeName>
</protein>
<organism evidence="16 17">
    <name type="scientific">Sulfurivirga caldicuralii</name>
    <dbReference type="NCBI Taxonomy" id="364032"/>
    <lineage>
        <taxon>Bacteria</taxon>
        <taxon>Pseudomonadati</taxon>
        <taxon>Pseudomonadota</taxon>
        <taxon>Gammaproteobacteria</taxon>
        <taxon>Thiotrichales</taxon>
        <taxon>Piscirickettsiaceae</taxon>
        <taxon>Sulfurivirga</taxon>
    </lineage>
</organism>
<evidence type="ECO:0000256" key="7">
    <source>
        <dbReference type="ARBA" id="ARBA00022679"/>
    </source>
</evidence>
<dbReference type="NCBIfam" id="TIGR00048">
    <property type="entry name" value="rRNA_mod_RlmN"/>
    <property type="match status" value="1"/>
</dbReference>
<dbReference type="GO" id="GO:0019843">
    <property type="term" value="F:rRNA binding"/>
    <property type="evidence" value="ECO:0007669"/>
    <property type="project" value="UniProtKB-UniRule"/>
</dbReference>
<comment type="catalytic activity">
    <reaction evidence="14">
        <text>adenosine(37) in tRNA + 2 reduced [2Fe-2S]-[ferredoxin] + 2 S-adenosyl-L-methionine = 2-methyladenosine(37) in tRNA + 5'-deoxyadenosine + L-methionine + 2 oxidized [2Fe-2S]-[ferredoxin] + S-adenosyl-L-homocysteine</text>
        <dbReference type="Rhea" id="RHEA:43332"/>
        <dbReference type="Rhea" id="RHEA-COMP:10000"/>
        <dbReference type="Rhea" id="RHEA-COMP:10001"/>
        <dbReference type="Rhea" id="RHEA-COMP:10162"/>
        <dbReference type="Rhea" id="RHEA-COMP:10485"/>
        <dbReference type="ChEBI" id="CHEBI:17319"/>
        <dbReference type="ChEBI" id="CHEBI:33737"/>
        <dbReference type="ChEBI" id="CHEBI:33738"/>
        <dbReference type="ChEBI" id="CHEBI:57844"/>
        <dbReference type="ChEBI" id="CHEBI:57856"/>
        <dbReference type="ChEBI" id="CHEBI:59789"/>
        <dbReference type="ChEBI" id="CHEBI:74411"/>
        <dbReference type="ChEBI" id="CHEBI:74497"/>
        <dbReference type="EC" id="2.1.1.192"/>
    </reaction>
</comment>
<dbReference type="GO" id="GO:0070475">
    <property type="term" value="P:rRNA base methylation"/>
    <property type="evidence" value="ECO:0007669"/>
    <property type="project" value="UniProtKB-UniRule"/>
</dbReference>
<comment type="catalytic activity">
    <reaction evidence="14">
        <text>adenosine(2503) in 23S rRNA + 2 reduced [2Fe-2S]-[ferredoxin] + 2 S-adenosyl-L-methionine = 2-methyladenosine(2503) in 23S rRNA + 5'-deoxyadenosine + L-methionine + 2 oxidized [2Fe-2S]-[ferredoxin] + S-adenosyl-L-homocysteine</text>
        <dbReference type="Rhea" id="RHEA:42916"/>
        <dbReference type="Rhea" id="RHEA-COMP:10000"/>
        <dbReference type="Rhea" id="RHEA-COMP:10001"/>
        <dbReference type="Rhea" id="RHEA-COMP:10152"/>
        <dbReference type="Rhea" id="RHEA-COMP:10282"/>
        <dbReference type="ChEBI" id="CHEBI:17319"/>
        <dbReference type="ChEBI" id="CHEBI:33737"/>
        <dbReference type="ChEBI" id="CHEBI:33738"/>
        <dbReference type="ChEBI" id="CHEBI:57844"/>
        <dbReference type="ChEBI" id="CHEBI:57856"/>
        <dbReference type="ChEBI" id="CHEBI:59789"/>
        <dbReference type="ChEBI" id="CHEBI:74411"/>
        <dbReference type="ChEBI" id="CHEBI:74497"/>
        <dbReference type="EC" id="2.1.1.192"/>
    </reaction>
</comment>
<dbReference type="EC" id="2.1.1.192" evidence="14"/>
<feature type="active site" description="S-methylcysteine intermediate" evidence="14">
    <location>
        <position position="345"/>
    </location>
</feature>